<dbReference type="SUPFAM" id="SSF141091">
    <property type="entry name" value="L21p-like"/>
    <property type="match status" value="1"/>
</dbReference>
<evidence type="ECO:0000256" key="3">
    <source>
        <dbReference type="ARBA" id="ARBA00023274"/>
    </source>
</evidence>
<dbReference type="Proteomes" id="UP001433071">
    <property type="component" value="Unassembled WGS sequence"/>
</dbReference>
<protein>
    <recommendedName>
        <fullName evidence="4">Large ribosomal subunit protein bL21</fullName>
    </recommendedName>
</protein>
<keyword evidence="3 4" id="KW-0687">Ribonucleoprotein</keyword>
<organism evidence="7 8">
    <name type="scientific">Mesorhizobium caraganae</name>
    <dbReference type="NCBI Taxonomy" id="483206"/>
    <lineage>
        <taxon>Bacteria</taxon>
        <taxon>Pseudomonadati</taxon>
        <taxon>Pseudomonadota</taxon>
        <taxon>Alphaproteobacteria</taxon>
        <taxon>Hyphomicrobiales</taxon>
        <taxon>Phyllobacteriaceae</taxon>
        <taxon>Mesorhizobium</taxon>
    </lineage>
</organism>
<accession>A0ABV1YVN7</accession>
<evidence type="ECO:0000313" key="8">
    <source>
        <dbReference type="Proteomes" id="UP001433071"/>
    </source>
</evidence>
<evidence type="ECO:0000256" key="2">
    <source>
        <dbReference type="ARBA" id="ARBA00022980"/>
    </source>
</evidence>
<keyword evidence="4 5" id="KW-0694">RNA-binding</keyword>
<proteinExistence type="inferred from homology"/>
<dbReference type="Pfam" id="PF14520">
    <property type="entry name" value="HHH_5"/>
    <property type="match status" value="1"/>
</dbReference>
<dbReference type="EMBL" id="JAMYQB010000003">
    <property type="protein sequence ID" value="MER9403656.1"/>
    <property type="molecule type" value="Genomic_DNA"/>
</dbReference>
<keyword evidence="2 4" id="KW-0689">Ribosomal protein</keyword>
<comment type="subunit">
    <text evidence="4">Part of the 50S ribosomal subunit. Contacts protein L20.</text>
</comment>
<dbReference type="InterPro" id="IPR010995">
    <property type="entry name" value="DNA_repair_Rad51/TF_NusA_a-hlx"/>
</dbReference>
<dbReference type="PANTHER" id="PTHR21349:SF0">
    <property type="entry name" value="LARGE RIBOSOMAL SUBUNIT PROTEIN BL21M"/>
    <property type="match status" value="1"/>
</dbReference>
<dbReference type="InterPro" id="IPR001787">
    <property type="entry name" value="Ribosomal_bL21"/>
</dbReference>
<dbReference type="GO" id="GO:0005840">
    <property type="term" value="C:ribosome"/>
    <property type="evidence" value="ECO:0007669"/>
    <property type="project" value="UniProtKB-KW"/>
</dbReference>
<dbReference type="PANTHER" id="PTHR21349">
    <property type="entry name" value="50S RIBOSOMAL PROTEIN L21"/>
    <property type="match status" value="1"/>
</dbReference>
<keyword evidence="8" id="KW-1185">Reference proteome</keyword>
<dbReference type="RefSeq" id="WP_352556751.1">
    <property type="nucleotide sequence ID" value="NZ_JAMYQB010000003.1"/>
</dbReference>
<evidence type="ECO:0000256" key="4">
    <source>
        <dbReference type="HAMAP-Rule" id="MF_01363"/>
    </source>
</evidence>
<name>A0ABV1YVN7_9HYPH</name>
<comment type="caution">
    <text evidence="7">The sequence shown here is derived from an EMBL/GenBank/DDBJ whole genome shotgun (WGS) entry which is preliminary data.</text>
</comment>
<gene>
    <name evidence="4" type="primary">rplU</name>
    <name evidence="7" type="ORF">NKI36_06285</name>
</gene>
<comment type="function">
    <text evidence="4 5">This protein binds to 23S rRNA in the presence of protein L20.</text>
</comment>
<comment type="similarity">
    <text evidence="1 4 5">Belongs to the bacterial ribosomal protein bL21 family.</text>
</comment>
<feature type="region of interest" description="Disordered" evidence="6">
    <location>
        <begin position="128"/>
        <end position="152"/>
    </location>
</feature>
<dbReference type="NCBIfam" id="NF008916">
    <property type="entry name" value="PRK12278.1-4"/>
    <property type="match status" value="1"/>
</dbReference>
<dbReference type="NCBIfam" id="TIGR00061">
    <property type="entry name" value="L21"/>
    <property type="match status" value="1"/>
</dbReference>
<evidence type="ECO:0000256" key="5">
    <source>
        <dbReference type="RuleBase" id="RU000562"/>
    </source>
</evidence>
<dbReference type="InterPro" id="IPR028909">
    <property type="entry name" value="bL21-like"/>
</dbReference>
<evidence type="ECO:0000313" key="7">
    <source>
        <dbReference type="EMBL" id="MER9403656.1"/>
    </source>
</evidence>
<dbReference type="Pfam" id="PF00829">
    <property type="entry name" value="Ribosomal_L21p"/>
    <property type="match status" value="1"/>
</dbReference>
<dbReference type="Gene3D" id="1.10.150.20">
    <property type="entry name" value="5' to 3' exonuclease, C-terminal subdomain"/>
    <property type="match status" value="1"/>
</dbReference>
<dbReference type="HAMAP" id="MF_01363">
    <property type="entry name" value="Ribosomal_bL21"/>
    <property type="match status" value="1"/>
</dbReference>
<sequence>MFAVIKTGGKQYRVAANDLLKIEKLEANVGDIVEIGSVLAHGEGENVTFGAPFVDGALVTAEVVEQGKNRTVIAFKKRRRQNSRRKIGHRQLLTTVRIAEILLGGAKPSKKAAAKVEAKAPEAKAEVAPEAKAEAAPKEAKAKKEAKAEAAPKAEAKTAVAAPLFKAPKGEPDDLTVIKGIGPVAAKDLAEQGIITFAQLAKLTDKDVAKIDEHMPFSADQIKDWREQAKELAKK</sequence>
<reference evidence="7 8" key="1">
    <citation type="journal article" date="2024" name="Proc. Natl. Acad. Sci. U.S.A.">
        <title>The evolutionary genomics of adaptation to stress in wild rhizobium bacteria.</title>
        <authorList>
            <person name="Kehlet-Delgado H."/>
            <person name="Montoya A.P."/>
            <person name="Jensen K.T."/>
            <person name="Wendlandt C.E."/>
            <person name="Dexheimer C."/>
            <person name="Roberts M."/>
            <person name="Torres Martinez L."/>
            <person name="Friesen M.L."/>
            <person name="Griffitts J.S."/>
            <person name="Porter S.S."/>
        </authorList>
    </citation>
    <scope>NUCLEOTIDE SEQUENCE [LARGE SCALE GENOMIC DNA]</scope>
    <source>
        <strain evidence="7 8">M0641</strain>
    </source>
</reference>
<evidence type="ECO:0000256" key="1">
    <source>
        <dbReference type="ARBA" id="ARBA00008563"/>
    </source>
</evidence>
<dbReference type="SUPFAM" id="SSF47794">
    <property type="entry name" value="Rad51 N-terminal domain-like"/>
    <property type="match status" value="1"/>
</dbReference>
<keyword evidence="4 5" id="KW-0699">rRNA-binding</keyword>
<evidence type="ECO:0000256" key="6">
    <source>
        <dbReference type="SAM" id="MobiDB-lite"/>
    </source>
</evidence>
<dbReference type="InterPro" id="IPR036164">
    <property type="entry name" value="bL21-like_sf"/>
</dbReference>